<proteinExistence type="predicted"/>
<dbReference type="InterPro" id="IPR029071">
    <property type="entry name" value="Ubiquitin-like_domsf"/>
</dbReference>
<dbReference type="InterPro" id="IPR050730">
    <property type="entry name" value="UBX_domain-protein"/>
</dbReference>
<dbReference type="AlphaFoldDB" id="A0A4P7NTD2"/>
<dbReference type="CDD" id="cd14273">
    <property type="entry name" value="UBA_TAP-C_like"/>
    <property type="match status" value="1"/>
</dbReference>
<dbReference type="GO" id="GO:0043130">
    <property type="term" value="F:ubiquitin binding"/>
    <property type="evidence" value="ECO:0007669"/>
    <property type="project" value="TreeGrafter"/>
</dbReference>
<dbReference type="GO" id="GO:0036503">
    <property type="term" value="P:ERAD pathway"/>
    <property type="evidence" value="ECO:0007669"/>
    <property type="project" value="TreeGrafter"/>
</dbReference>
<evidence type="ECO:0000313" key="1">
    <source>
        <dbReference type="EMBL" id="QBZ65774.1"/>
    </source>
</evidence>
<dbReference type="SUPFAM" id="SSF52833">
    <property type="entry name" value="Thioredoxin-like"/>
    <property type="match status" value="1"/>
</dbReference>
<name>A0A4P7NTD2_PYROR</name>
<organism evidence="1 2">
    <name type="scientific">Pyricularia oryzae</name>
    <name type="common">Rice blast fungus</name>
    <name type="synonym">Magnaporthe oryzae</name>
    <dbReference type="NCBI Taxonomy" id="318829"/>
    <lineage>
        <taxon>Eukaryota</taxon>
        <taxon>Fungi</taxon>
        <taxon>Dikarya</taxon>
        <taxon>Ascomycota</taxon>
        <taxon>Pezizomycotina</taxon>
        <taxon>Sordariomycetes</taxon>
        <taxon>Sordariomycetidae</taxon>
        <taxon>Magnaporthales</taxon>
        <taxon>Pyriculariaceae</taxon>
        <taxon>Pyricularia</taxon>
    </lineage>
</organism>
<dbReference type="InterPro" id="IPR009060">
    <property type="entry name" value="UBA-like_sf"/>
</dbReference>
<dbReference type="Gene3D" id="3.10.20.90">
    <property type="entry name" value="Phosphatidylinositol 3-kinase Catalytic Subunit, Chain A, domain 1"/>
    <property type="match status" value="1"/>
</dbReference>
<dbReference type="InterPro" id="IPR006577">
    <property type="entry name" value="UAS"/>
</dbReference>
<dbReference type="Gene3D" id="1.10.8.10">
    <property type="entry name" value="DNA helicase RuvA subunit, C-terminal domain"/>
    <property type="match status" value="1"/>
</dbReference>
<dbReference type="PANTHER" id="PTHR23322:SF1">
    <property type="entry name" value="FAS-ASSOCIATED FACTOR 2"/>
    <property type="match status" value="1"/>
</dbReference>
<dbReference type="GO" id="GO:0005783">
    <property type="term" value="C:endoplasmic reticulum"/>
    <property type="evidence" value="ECO:0007669"/>
    <property type="project" value="TreeGrafter"/>
</dbReference>
<gene>
    <name evidence="1" type="ORF">PoMZ_12738</name>
</gene>
<dbReference type="EMBL" id="CP034210">
    <property type="protein sequence ID" value="QBZ65774.1"/>
    <property type="molecule type" value="Genomic_DNA"/>
</dbReference>
<evidence type="ECO:0000313" key="2">
    <source>
        <dbReference type="Proteomes" id="UP000294847"/>
    </source>
</evidence>
<protein>
    <submittedName>
        <fullName evidence="1">Uncharacterized protein</fullName>
    </submittedName>
</protein>
<dbReference type="SUPFAM" id="SSF46934">
    <property type="entry name" value="UBA-like"/>
    <property type="match status" value="1"/>
</dbReference>
<accession>A0A4P7NTD2</accession>
<dbReference type="SMART" id="SM00594">
    <property type="entry name" value="UAS"/>
    <property type="match status" value="1"/>
</dbReference>
<dbReference type="VEuPathDB" id="FungiDB:M_BR32_EuGene_00055781"/>
<dbReference type="Proteomes" id="UP000294847">
    <property type="component" value="Chromosome 7"/>
</dbReference>
<dbReference type="Gene3D" id="3.40.30.10">
    <property type="entry name" value="Glutaredoxin"/>
    <property type="match status" value="1"/>
</dbReference>
<sequence>MADGEPDISDLSPEQQEALQQYTMITDQSVQDAIPLLQRSQWNAQIAIAKFFDGEQPDPVAEALAAQEQNQQAGGPGLGGTARFENLQDSLDGIEMDIVRSRRHRTEAAPRVVPQPARIYRVPFLWSIITLPFSLTWRIATTLFRPIVYLLGLLPRNMRPRAIGAAGYGRRQLMPRDAAARFKREFEENYGSGELPWYDGGSAQAYDAAKRELKFLLIVLLSPEHDDTDSFVRDVLLSPEVVSFIKDEKNNIILWGGNIVDSEAYQVSFEYRCTRFPFACLVCLTPKEGSTRMGTIKRIQGAVTPERFLGDIRSAIHKHNPDLDGVRAERVAQEAARNLRADQDSAYERSLAKDREKARLRREAEAAAAAAEKRALEEAEAAARLEEKRRQWKAWRATTLAEEPPAAEKDVVRLALMMPEYTGAGRIVRRFARETTMEELYAFVECYDATRGDAEKPPLQPDDYEHEYKFRIVSPMPREVYEPSTAATVGDKIGRSGNLIVETIVSDSDDEE</sequence>
<dbReference type="InterPro" id="IPR036249">
    <property type="entry name" value="Thioredoxin-like_sf"/>
</dbReference>
<dbReference type="Pfam" id="PF14555">
    <property type="entry name" value="UBA_4"/>
    <property type="match status" value="1"/>
</dbReference>
<dbReference type="PANTHER" id="PTHR23322">
    <property type="entry name" value="FAS-ASSOCIATED PROTEIN"/>
    <property type="match status" value="1"/>
</dbReference>
<dbReference type="SUPFAM" id="SSF54236">
    <property type="entry name" value="Ubiquitin-like"/>
    <property type="match status" value="1"/>
</dbReference>
<reference evidence="1 2" key="1">
    <citation type="journal article" date="2019" name="Mol. Biol. Evol.">
        <title>Blast fungal genomes show frequent chromosomal changes, gene gains and losses, and effector gene turnover.</title>
        <authorList>
            <person name="Gomez Luciano L.B."/>
            <person name="Jason Tsai I."/>
            <person name="Chuma I."/>
            <person name="Tosa Y."/>
            <person name="Chen Y.H."/>
            <person name="Li J.Y."/>
            <person name="Li M.Y."/>
            <person name="Jade Lu M.Y."/>
            <person name="Nakayashiki H."/>
            <person name="Li W.H."/>
        </authorList>
    </citation>
    <scope>NUCLEOTIDE SEQUENCE [LARGE SCALE GENOMIC DNA]</scope>
    <source>
        <strain evidence="1">MZ5-1-6</strain>
    </source>
</reference>